<sequence>MFRSAFPIAAATVLLALGGCEGKAPSPAPSETADATPENAPGISVGQATVQLPVIAGRPGAAYFEVSQGSGPPRRIVSVDVAGAGRAELHQTMDSMPGSMSSMKPVSGVLVEPGKTVRFAPGGMHVMVYDLAPTLKAGDKTELTLTFDNGDKASVPATVTTVGNAGSAH</sequence>
<keyword evidence="2" id="KW-1185">Reference proteome</keyword>
<proteinExistence type="predicted"/>
<dbReference type="InterPro" id="IPR058248">
    <property type="entry name" value="Lxx211020-like"/>
</dbReference>
<name>A0ABV8RSA5_9SPHN</name>
<dbReference type="InterPro" id="IPR007410">
    <property type="entry name" value="LpqE-like"/>
</dbReference>
<protein>
    <submittedName>
        <fullName evidence="1">Copper chaperone PCu(A)C</fullName>
    </submittedName>
</protein>
<dbReference type="Gene3D" id="2.60.40.1890">
    <property type="entry name" value="PCu(A)C copper chaperone"/>
    <property type="match status" value="1"/>
</dbReference>
<reference evidence="2" key="1">
    <citation type="journal article" date="2019" name="Int. J. Syst. Evol. Microbiol.">
        <title>The Global Catalogue of Microorganisms (GCM) 10K type strain sequencing project: providing services to taxonomists for standard genome sequencing and annotation.</title>
        <authorList>
            <consortium name="The Broad Institute Genomics Platform"/>
            <consortium name="The Broad Institute Genome Sequencing Center for Infectious Disease"/>
            <person name="Wu L."/>
            <person name="Ma J."/>
        </authorList>
    </citation>
    <scope>NUCLEOTIDE SEQUENCE [LARGE SCALE GENOMIC DNA]</scope>
    <source>
        <strain evidence="2">CGMCC 1.12989</strain>
    </source>
</reference>
<dbReference type="Pfam" id="PF04314">
    <property type="entry name" value="PCuAC"/>
    <property type="match status" value="1"/>
</dbReference>
<evidence type="ECO:0000313" key="1">
    <source>
        <dbReference type="EMBL" id="MFC4295196.1"/>
    </source>
</evidence>
<evidence type="ECO:0000313" key="2">
    <source>
        <dbReference type="Proteomes" id="UP001595828"/>
    </source>
</evidence>
<comment type="caution">
    <text evidence="1">The sequence shown here is derived from an EMBL/GenBank/DDBJ whole genome shotgun (WGS) entry which is preliminary data.</text>
</comment>
<dbReference type="EMBL" id="JBHSDR010000006">
    <property type="protein sequence ID" value="MFC4295196.1"/>
    <property type="molecule type" value="Genomic_DNA"/>
</dbReference>
<dbReference type="SUPFAM" id="SSF110087">
    <property type="entry name" value="DR1885-like metal-binding protein"/>
    <property type="match status" value="1"/>
</dbReference>
<dbReference type="InterPro" id="IPR036182">
    <property type="entry name" value="PCuAC_sf"/>
</dbReference>
<dbReference type="Proteomes" id="UP001595828">
    <property type="component" value="Unassembled WGS sequence"/>
</dbReference>
<dbReference type="RefSeq" id="WP_379538680.1">
    <property type="nucleotide sequence ID" value="NZ_JBHSDR010000006.1"/>
</dbReference>
<dbReference type="PANTHER" id="PTHR36302">
    <property type="entry name" value="BLR7088 PROTEIN"/>
    <property type="match status" value="1"/>
</dbReference>
<organism evidence="1 2">
    <name type="scientific">Novosphingobium tardum</name>
    <dbReference type="NCBI Taxonomy" id="1538021"/>
    <lineage>
        <taxon>Bacteria</taxon>
        <taxon>Pseudomonadati</taxon>
        <taxon>Pseudomonadota</taxon>
        <taxon>Alphaproteobacteria</taxon>
        <taxon>Sphingomonadales</taxon>
        <taxon>Sphingomonadaceae</taxon>
        <taxon>Novosphingobium</taxon>
    </lineage>
</organism>
<gene>
    <name evidence="1" type="ORF">ACFO0A_09020</name>
</gene>
<accession>A0ABV8RSA5</accession>
<dbReference type="PROSITE" id="PS51257">
    <property type="entry name" value="PROKAR_LIPOPROTEIN"/>
    <property type="match status" value="1"/>
</dbReference>
<dbReference type="PANTHER" id="PTHR36302:SF1">
    <property type="entry name" value="COPPER CHAPERONE PCU(A)C"/>
    <property type="match status" value="1"/>
</dbReference>